<gene>
    <name evidence="1" type="primary">ABSGL_07401.1 scaffold 8789</name>
</gene>
<dbReference type="EMBL" id="LT553539">
    <property type="protein sequence ID" value="SAM01658.1"/>
    <property type="molecule type" value="Genomic_DNA"/>
</dbReference>
<dbReference type="Proteomes" id="UP000078561">
    <property type="component" value="Unassembled WGS sequence"/>
</dbReference>
<dbReference type="InterPro" id="IPR013963">
    <property type="entry name" value="DASH_Dad2"/>
</dbReference>
<sequence>MDDHMNQQQRPTTSRAAKLELRREKLSELEGLNQIKDQSAQLGQHFGALANHIQIISEGCQSVGTVVSNWDYAFRTMGVMNAEGNEGASNPTIVNLPIVP</sequence>
<reference evidence="1" key="1">
    <citation type="submission" date="2016-04" db="EMBL/GenBank/DDBJ databases">
        <authorList>
            <person name="Evans L.H."/>
            <person name="Alamgir A."/>
            <person name="Owens N."/>
            <person name="Weber N.D."/>
            <person name="Virtaneva K."/>
            <person name="Barbian K."/>
            <person name="Babar A."/>
            <person name="Rosenke K."/>
        </authorList>
    </citation>
    <scope>NUCLEOTIDE SEQUENCE [LARGE SCALE GENOMIC DNA]</scope>
    <source>
        <strain evidence="1">CBS 101.48</strain>
    </source>
</reference>
<dbReference type="OrthoDB" id="3230169at2759"/>
<accession>A0A168P2M8</accession>
<proteinExistence type="predicted"/>
<evidence type="ECO:0000313" key="1">
    <source>
        <dbReference type="EMBL" id="SAM01658.1"/>
    </source>
</evidence>
<evidence type="ECO:0000313" key="2">
    <source>
        <dbReference type="Proteomes" id="UP000078561"/>
    </source>
</evidence>
<keyword evidence="2" id="KW-1185">Reference proteome</keyword>
<dbReference type="Pfam" id="PF08654">
    <property type="entry name" value="DASH_Dad2"/>
    <property type="match status" value="1"/>
</dbReference>
<name>A0A168P2M8_ABSGL</name>
<protein>
    <submittedName>
        <fullName evidence="1">Uncharacterized protein</fullName>
    </submittedName>
</protein>
<dbReference type="OMA" id="SKIMENW"/>
<dbReference type="GO" id="GO:0042729">
    <property type="term" value="C:DASH complex"/>
    <property type="evidence" value="ECO:0007669"/>
    <property type="project" value="InterPro"/>
</dbReference>
<organism evidence="1">
    <name type="scientific">Absidia glauca</name>
    <name type="common">Pin mould</name>
    <dbReference type="NCBI Taxonomy" id="4829"/>
    <lineage>
        <taxon>Eukaryota</taxon>
        <taxon>Fungi</taxon>
        <taxon>Fungi incertae sedis</taxon>
        <taxon>Mucoromycota</taxon>
        <taxon>Mucoromycotina</taxon>
        <taxon>Mucoromycetes</taxon>
        <taxon>Mucorales</taxon>
        <taxon>Cunninghamellaceae</taxon>
        <taxon>Absidia</taxon>
    </lineage>
</organism>
<dbReference type="AlphaFoldDB" id="A0A168P2M8"/>
<dbReference type="GO" id="GO:0072686">
    <property type="term" value="C:mitotic spindle"/>
    <property type="evidence" value="ECO:0007669"/>
    <property type="project" value="InterPro"/>
</dbReference>
<dbReference type="GO" id="GO:0000278">
    <property type="term" value="P:mitotic cell cycle"/>
    <property type="evidence" value="ECO:0007669"/>
    <property type="project" value="InterPro"/>
</dbReference>
<dbReference type="InParanoid" id="A0A168P2M8"/>